<evidence type="ECO:0008006" key="3">
    <source>
        <dbReference type="Google" id="ProtNLM"/>
    </source>
</evidence>
<reference evidence="1 2" key="1">
    <citation type="submission" date="2020-12" db="EMBL/GenBank/DDBJ databases">
        <title>Comparative genome analysis of fungal antagonists Marinomonas ostreistagni 398 and M. spartinae 468.</title>
        <authorList>
            <person name="Fields J.L."/>
            <person name="Mavrodi O.V."/>
            <person name="Biber P.D."/>
            <person name="Indest K.J."/>
            <person name="Mavrodi D.V."/>
        </authorList>
    </citation>
    <scope>NUCLEOTIDE SEQUENCE [LARGE SCALE GENOMIC DNA]</scope>
    <source>
        <strain evidence="1 2">USM7</strain>
    </source>
</reference>
<proteinExistence type="predicted"/>
<dbReference type="RefSeq" id="WP_199462385.1">
    <property type="nucleotide sequence ID" value="NZ_JAEMUH010000007.1"/>
</dbReference>
<dbReference type="Pfam" id="PF22014">
    <property type="entry name" value="DUF6932"/>
    <property type="match status" value="1"/>
</dbReference>
<dbReference type="EMBL" id="JAEMUH010000007">
    <property type="protein sequence ID" value="MBJ7550774.1"/>
    <property type="molecule type" value="Genomic_DNA"/>
</dbReference>
<accession>A0ABS0ZAU1</accession>
<name>A0ABS0ZAU1_9GAMM</name>
<sequence>MSEKETFDPLYSGGFHVKTLEEIKKELVDNFPNSETRLELYNKFVSFVDLLINKLHFKPDAIWLDGSYTTVKEDPADIDLLVVYDAEQVNSMSQSDIDEFGKLQATRAFSQIYSCDAYFTPSQDVNNLSYWRGWFGFDRKDNVKGIVKLTMEESV</sequence>
<evidence type="ECO:0000313" key="2">
    <source>
        <dbReference type="Proteomes" id="UP000598488"/>
    </source>
</evidence>
<protein>
    <recommendedName>
        <fullName evidence="3">Nucleotidyltransferase</fullName>
    </recommendedName>
</protein>
<comment type="caution">
    <text evidence="1">The sequence shown here is derived from an EMBL/GenBank/DDBJ whole genome shotgun (WGS) entry which is preliminary data.</text>
</comment>
<keyword evidence="2" id="KW-1185">Reference proteome</keyword>
<dbReference type="Proteomes" id="UP000598488">
    <property type="component" value="Unassembled WGS sequence"/>
</dbReference>
<evidence type="ECO:0000313" key="1">
    <source>
        <dbReference type="EMBL" id="MBJ7550774.1"/>
    </source>
</evidence>
<dbReference type="InterPro" id="IPR053860">
    <property type="entry name" value="DUF6932"/>
</dbReference>
<organism evidence="1 2">
    <name type="scientific">Marinomonas ostreistagni</name>
    <dbReference type="NCBI Taxonomy" id="359209"/>
    <lineage>
        <taxon>Bacteria</taxon>
        <taxon>Pseudomonadati</taxon>
        <taxon>Pseudomonadota</taxon>
        <taxon>Gammaproteobacteria</taxon>
        <taxon>Oceanospirillales</taxon>
        <taxon>Oceanospirillaceae</taxon>
        <taxon>Marinomonas</taxon>
    </lineage>
</organism>
<gene>
    <name evidence="1" type="ORF">JHD44_08780</name>
</gene>